<keyword evidence="4" id="KW-0272">Extracellular matrix</keyword>
<evidence type="ECO:0000256" key="4">
    <source>
        <dbReference type="ARBA" id="ARBA00022530"/>
    </source>
</evidence>
<dbReference type="Pfam" id="PF08742">
    <property type="entry name" value="C8"/>
    <property type="match status" value="4"/>
</dbReference>
<feature type="domain" description="VWFA" evidence="17">
    <location>
        <begin position="1254"/>
        <end position="1427"/>
    </location>
</feature>
<accession>A0A3P8UYU9</accession>
<feature type="domain" description="VWFC" evidence="16">
    <location>
        <begin position="2269"/>
        <end position="2341"/>
    </location>
</feature>
<reference evidence="19" key="2">
    <citation type="submission" date="2025-08" db="UniProtKB">
        <authorList>
            <consortium name="Ensembl"/>
        </authorList>
    </citation>
    <scope>IDENTIFICATION</scope>
</reference>
<dbReference type="FunFam" id="2.10.25.10:FF:000674">
    <property type="entry name" value="Mucin-2"/>
    <property type="match status" value="1"/>
</dbReference>
<feature type="domain" description="VWFD" evidence="18">
    <location>
        <begin position="374"/>
        <end position="548"/>
    </location>
</feature>
<feature type="disulfide bond" evidence="13">
    <location>
        <begin position="2739"/>
        <end position="2789"/>
    </location>
</feature>
<dbReference type="PANTHER" id="PTHR11339:SF361">
    <property type="entry name" value="VON WILLEBRAND FACTOR"/>
    <property type="match status" value="1"/>
</dbReference>
<dbReference type="SMART" id="SM00327">
    <property type="entry name" value="VWA"/>
    <property type="match status" value="3"/>
</dbReference>
<feature type="domain" description="VWFD" evidence="18">
    <location>
        <begin position="1943"/>
        <end position="2125"/>
    </location>
</feature>
<dbReference type="InterPro" id="IPR036465">
    <property type="entry name" value="vWFA_dom_sf"/>
</dbReference>
<dbReference type="SMART" id="SM00041">
    <property type="entry name" value="CT"/>
    <property type="match status" value="1"/>
</dbReference>
<dbReference type="InterPro" id="IPR002035">
    <property type="entry name" value="VWF_A"/>
</dbReference>
<dbReference type="InterPro" id="IPR002919">
    <property type="entry name" value="TIL_dom"/>
</dbReference>
<protein>
    <recommendedName>
        <fullName evidence="2">von Willebrand factor</fullName>
    </recommendedName>
</protein>
<dbReference type="GO" id="GO:0007599">
    <property type="term" value="P:hemostasis"/>
    <property type="evidence" value="ECO:0007669"/>
    <property type="project" value="Ensembl"/>
</dbReference>
<dbReference type="Pfam" id="PF23244">
    <property type="entry name" value="VWF"/>
    <property type="match status" value="1"/>
</dbReference>
<dbReference type="InterPro" id="IPR001007">
    <property type="entry name" value="VWF_dom"/>
</dbReference>
<comment type="subunit">
    <text evidence="12">Multimeric. Interacts with F8.</text>
</comment>
<dbReference type="SMART" id="SM00216">
    <property type="entry name" value="VWD"/>
    <property type="match status" value="4"/>
</dbReference>
<dbReference type="FunFam" id="2.10.25.10:FF:000284">
    <property type="entry name" value="von Willebrand factor"/>
    <property type="match status" value="1"/>
</dbReference>
<feature type="disulfide bond" evidence="13">
    <location>
        <begin position="2769"/>
        <end position="2821"/>
    </location>
</feature>
<reference evidence="19 20" key="1">
    <citation type="journal article" date="2014" name="Nat. Genet.">
        <title>Whole-genome sequence of a flatfish provides insights into ZW sex chromosome evolution and adaptation to a benthic lifestyle.</title>
        <authorList>
            <person name="Chen S."/>
            <person name="Zhang G."/>
            <person name="Shao C."/>
            <person name="Huang Q."/>
            <person name="Liu G."/>
            <person name="Zhang P."/>
            <person name="Song W."/>
            <person name="An N."/>
            <person name="Chalopin D."/>
            <person name="Volff J.N."/>
            <person name="Hong Y."/>
            <person name="Li Q."/>
            <person name="Sha Z."/>
            <person name="Zhou H."/>
            <person name="Xie M."/>
            <person name="Yu Q."/>
            <person name="Liu Y."/>
            <person name="Xiang H."/>
            <person name="Wang N."/>
            <person name="Wu K."/>
            <person name="Yang C."/>
            <person name="Zhou Q."/>
            <person name="Liao X."/>
            <person name="Yang L."/>
            <person name="Hu Q."/>
            <person name="Zhang J."/>
            <person name="Meng L."/>
            <person name="Jin L."/>
            <person name="Tian Y."/>
            <person name="Lian J."/>
            <person name="Yang J."/>
            <person name="Miao G."/>
            <person name="Liu S."/>
            <person name="Liang Z."/>
            <person name="Yan F."/>
            <person name="Li Y."/>
            <person name="Sun B."/>
            <person name="Zhang H."/>
            <person name="Zhang J."/>
            <person name="Zhu Y."/>
            <person name="Du M."/>
            <person name="Zhao Y."/>
            <person name="Schartl M."/>
            <person name="Tang Q."/>
            <person name="Wang J."/>
        </authorList>
    </citation>
    <scope>NUCLEOTIDE SEQUENCE</scope>
</reference>
<evidence type="ECO:0000256" key="10">
    <source>
        <dbReference type="ARBA" id="ARBA00023157"/>
    </source>
</evidence>
<evidence type="ECO:0000256" key="14">
    <source>
        <dbReference type="SAM" id="SignalP"/>
    </source>
</evidence>
<dbReference type="InterPro" id="IPR050780">
    <property type="entry name" value="Mucin_vWF_Thrombospondin_sf"/>
</dbReference>
<evidence type="ECO:0000256" key="2">
    <source>
        <dbReference type="ARBA" id="ARBA00016619"/>
    </source>
</evidence>
<keyword evidence="5" id="KW-0165">Cleavage on pair of basic residues</keyword>
<evidence type="ECO:0000256" key="11">
    <source>
        <dbReference type="ARBA" id="ARBA00023180"/>
    </source>
</evidence>
<evidence type="ECO:0000256" key="13">
    <source>
        <dbReference type="PROSITE-ProRule" id="PRU00039"/>
    </source>
</evidence>
<feature type="domain" description="VWFC" evidence="16">
    <location>
        <begin position="2595"/>
        <end position="2660"/>
    </location>
</feature>
<keyword evidence="11" id="KW-0325">Glycoprotein</keyword>
<keyword evidence="3" id="KW-0964">Secreted</keyword>
<feature type="domain" description="VWFA" evidence="17">
    <location>
        <begin position="1689"/>
        <end position="1865"/>
    </location>
</feature>
<dbReference type="Pfam" id="PF01826">
    <property type="entry name" value="TIL"/>
    <property type="match status" value="2"/>
</dbReference>
<dbReference type="PRINTS" id="PR00453">
    <property type="entry name" value="VWFADOMAIN"/>
</dbReference>
<dbReference type="InterPro" id="IPR014853">
    <property type="entry name" value="VWF/SSPO/ZAN-like_Cys-rich_dom"/>
</dbReference>
<sequence length="2827" mass="310212">MSTFTCFIPIPFYIAKWLRCCCTTCVSATTGRCSLFGRHSVQTFDRVLYTFPGKCSYFLAGDCNHHTFTILGDFIDGKRTGVTLYLGEDFELHLSVDGLLTQNERRIPLPYASHSVFVGSELGYYKLWSEEFGFSVTIDSATNVAVTLTKNHNNRTCGLCGNFNSVQADDYTAQEGFLTEHSYDFANSWAVSGPLTVCQRVSKPSKYCNDCNLLKNSKVFQQCASVVSPEDFQLLCQEEACHCRQKNTEDCYCSILLEYVRTCNTKGILLRGWQEESQCFPKCPIGMQYSECTKACSTNCHSLNIQEVCKDECVDGCTCPKGMVLDGRRCVEVLQCSCVHMGQHFPPGSTVSQNCNTCVCRHGSWECTNEGCPGECLVVGQSHFKTFDNKFFTFSGQCQYLLARDCAEGEFSVIIDIVQCANDEAATCTRAVTLSLPSLDNMIIKLKHGGLISVNGFDIQTPMHHGRLQIQRSVQSSVRVKLGEDLRLEWDGRGRLFLKLSPRWAGQTCGLCGNFNGNRGDDFLCDSGLVEAGPQAFGHSWRINADCESPHRHEVDPCSLNPKRVRFAEEACAVMTTDAFSPCYVLVNPAPFRRFCRYDVCACVDGEECLCSALAAYAAVCAAHGVLLNWRTPSLCALECPEGQVYETCGNLCDRTCQALSGAEAGCDGDRLCEEGCFCPPGKYLSDTGECVTAAQCPCLHDGQLYQPGDVYADHKSICYCEKGSMTCSSPEMNNMLSDLFYKDDWPSRRSAQCPPPLLRTECGRGEKGIECARTCQNLDFPCVSPTCIPGCLCPPGMVHHGRECILPEQCPCYHNNRAYSSGQVISVDCNTCVCNNRRWNCTGKVCDGVCRTVAEGHYITFDGFKYSFTGLCQYVLVQDTCNGEEGSFRVLIENEACGIAGHHCAKTVTVFYNGGLILMQQGEVKMKRPILQGSQVEIVRSGQFYTVLLGKHISISWDRRTMLLVHISASYRGRVCGLCGNFDGNINNDLVSSNNQLEVDPSHFGNSWKVHPSCADVTEVPSPCGDNVIKLLTVEQSCHVITGPLFRDCNSQVDPEPFSEMCVESACSCTSVGNCACFCDVIAAYAQICSEKGIAVSWRSNDLCPMSCEELNPKIPGTGEELCQWRYNSCGPACPITCQHPDRLQCWLSCVEGCHPTCRPGQVLDEVSLQCVDPSHCQVCIHDGERIPHDNKVIFNHDDPELCKICQCGNNTLSCEDCTSLKMSVIPTMTPTQMTTLPFTTAMPEGQCDRAMDLAFLLDGSQALNEEEFLQTKKFILGVISRFRMGSAHTRATVLVYHSGVKTYDLQVQKLRFKKMVGDLHYTGGDVAFLDEAIKYLGVNIYDKNKRPNADRVAIILTASANPRAVSNSVKLLKKKAITTLTVALGPFVNLGQINDITKIHPGNRAYILNSPAELSDNLLGLTDHLCTLGKEPEVPKAAVTKTPPRQPNPTHLVPSIPTLAAPSKLAPVPSISSSTTSVRDVTFIIEGSDSVGEENFNKSLSFINDVVTQMTVKEEVIRITVIQYSVTVTVEISGWELTRQRTMLLQRLKEIRWRGGSQTNTGTAVVQTLKKTHITQTSQGHTRPDLVFLVTANPPTDTVELSSSSTTYTQVQSIGVGPKVNEEILFKYSFPNRPIMVPAYNNLTNLVPIIINIAKTRVSLQSPTLPPLVVSTLSSLPSSVPCKKPVDVLFLLKAGKQFEDMKTFVKLFIRNADIGIKDTQVSVVQYGDINMAEVAWKDGQSKSKLLKLLEGIQSMSTTRSNLGSALQFAVRMSISSSFGGRVGIPKAVVMLVTDKSTDDVKEAVNEALAAGVSVFPIGVGPYYDRQELELLGHHGNQENILHINSMDNLLTLLTLDHGYTERICRAGPPAVCVDDDGIERKPGETWLLEDGCHFLLCHPSGKVVMQNHKVNCDRLEPPVCRQNITPVKVRDACGCHWECPCMCMGSSTNHVVRFDGLALRLDREGQCSYTLLSIGSSVNEGSEIKLHSGSCQNSEAFNNMCMKVIEVIQGTHKLLLNDDMTAVFDGEELAFPWRHGGLELVRFGGVMLQLKSDNGYVLSFTPQSNEFTITMLDSSNSSYTAGLCGGCQQEHVNNLSLRNGSATTDKPAFITDWTTAGDAYVCVPKQKLLCMRSAATGCQALRLEAFEPCHSHIPVHVFLSKCEEQACDESDVCEIISAYARLCRQRGICVNWRSPRLCPLSCPSSMEYDACRTGCVEDCGSVLTSRGDLPFASRNESSCMETPAEGCFCAGGMIWHHGQCVSPEVCRQCVDHLGLAHKYMESWVPAENPCMICMCLNQQRINCTARPCSDVKPPICGPCEVLKEERGTSCCPEFKCVCDPVNCKHPEIPRCEDGQTLVLENPGECNPIHMCVCNRTECPLQAPPACPAHRRLVVKKSKCCDMFECVCSCTNSTNTCQVGFIMSSKVNDCGCVEVSCVPDKVCVVGEVIHVVGSEWKEGCEKCSCTQLQDKRTSLHLAQCTPPVCDQMCPQGSAYTSIAGECCGKCTPSSCLVSKASMRGDTMIGGQLRNVGEKWTSSNDRCVQHECVKVGNEVFITASNVSCSTLETSSCPLGTELRCDTRDCCPHCHCAPLNVCVLNNTIIGAGEQLMVDLCTRCDCTVEGSAVRKARLSCRRTHCPVCPKGYTLQKEEDACCGRCVATDCFIQGSAGEVISMQVNTTREDGCNSYTCSVNWKGELILQTKVTTCPPFNRQACIDEGGKISRIGTTCCEICTEPQCRKMVGTLNYIKVEDCQSEQQIEINYCEGKCHSKSMYSLERLAVEQECVCCAALQTEPIAVPLLCANGTRSHHTVLSVTACDCLSKHCA</sequence>
<dbReference type="CDD" id="cd01450">
    <property type="entry name" value="vWFA_subfamily_ECM"/>
    <property type="match status" value="3"/>
</dbReference>
<dbReference type="PANTHER" id="PTHR11339">
    <property type="entry name" value="EXTRACELLULAR MATRIX GLYCOPROTEIN RELATED"/>
    <property type="match status" value="1"/>
</dbReference>
<dbReference type="SMART" id="SM00214">
    <property type="entry name" value="VWC"/>
    <property type="match status" value="6"/>
</dbReference>
<dbReference type="STRING" id="244447.ENSCSEP00000005941"/>
<evidence type="ECO:0000256" key="5">
    <source>
        <dbReference type="ARBA" id="ARBA00022685"/>
    </source>
</evidence>
<dbReference type="CDD" id="cd19941">
    <property type="entry name" value="TIL"/>
    <property type="match status" value="5"/>
</dbReference>
<feature type="domain" description="CTCK" evidence="15">
    <location>
        <begin position="2739"/>
        <end position="2827"/>
    </location>
</feature>
<dbReference type="SUPFAM" id="SSF53300">
    <property type="entry name" value="vWA-like"/>
    <property type="match status" value="3"/>
</dbReference>
<dbReference type="PROSITE" id="PS50184">
    <property type="entry name" value="VWFC_2"/>
    <property type="match status" value="3"/>
</dbReference>
<dbReference type="PROSITE" id="PS01185">
    <property type="entry name" value="CTCK_1"/>
    <property type="match status" value="1"/>
</dbReference>
<dbReference type="Pfam" id="PF00092">
    <property type="entry name" value="VWA"/>
    <property type="match status" value="3"/>
</dbReference>
<dbReference type="GeneTree" id="ENSGT00940000155810"/>
<dbReference type="Proteomes" id="UP000265120">
    <property type="component" value="Chromosome 6"/>
</dbReference>
<keyword evidence="10 13" id="KW-1015">Disulfide bond</keyword>
<evidence type="ECO:0000256" key="3">
    <source>
        <dbReference type="ARBA" id="ARBA00022525"/>
    </source>
</evidence>
<dbReference type="InterPro" id="IPR036084">
    <property type="entry name" value="Ser_inhib-like_sf"/>
</dbReference>
<dbReference type="SMART" id="SM00215">
    <property type="entry name" value="VWC_out"/>
    <property type="match status" value="2"/>
</dbReference>
<dbReference type="Ensembl" id="ENSCSET00000006006.1">
    <property type="protein sequence ID" value="ENSCSEP00000005941.1"/>
    <property type="gene ID" value="ENSCSEG00000003695.1"/>
</dbReference>
<evidence type="ECO:0000259" key="15">
    <source>
        <dbReference type="PROSITE" id="PS01225"/>
    </source>
</evidence>
<evidence type="ECO:0000259" key="17">
    <source>
        <dbReference type="PROSITE" id="PS50234"/>
    </source>
</evidence>
<dbReference type="SUPFAM" id="SSF57567">
    <property type="entry name" value="Serine protease inhibitors"/>
    <property type="match status" value="5"/>
</dbReference>
<name>A0A3P8UYU9_CYNSE</name>
<dbReference type="FunCoup" id="A0A3P8UYU9">
    <property type="interactions" value="646"/>
</dbReference>
<organism evidence="19 20">
    <name type="scientific">Cynoglossus semilaevis</name>
    <name type="common">Tongue sole</name>
    <dbReference type="NCBI Taxonomy" id="244447"/>
    <lineage>
        <taxon>Eukaryota</taxon>
        <taxon>Metazoa</taxon>
        <taxon>Chordata</taxon>
        <taxon>Craniata</taxon>
        <taxon>Vertebrata</taxon>
        <taxon>Euteleostomi</taxon>
        <taxon>Actinopterygii</taxon>
        <taxon>Neopterygii</taxon>
        <taxon>Teleostei</taxon>
        <taxon>Neoteleostei</taxon>
        <taxon>Acanthomorphata</taxon>
        <taxon>Carangaria</taxon>
        <taxon>Pleuronectiformes</taxon>
        <taxon>Pleuronectoidei</taxon>
        <taxon>Cynoglossidae</taxon>
        <taxon>Cynoglossinae</taxon>
        <taxon>Cynoglossus</taxon>
    </lineage>
</organism>
<dbReference type="InterPro" id="IPR058753">
    <property type="entry name" value="TIL_OTOGL_Mucin"/>
</dbReference>
<dbReference type="PROSITE" id="PS51233">
    <property type="entry name" value="VWFD"/>
    <property type="match status" value="4"/>
</dbReference>
<feature type="disulfide bond" evidence="13">
    <location>
        <begin position="2765"/>
        <end position="2819"/>
    </location>
</feature>
<feature type="signal peptide" evidence="14">
    <location>
        <begin position="1"/>
        <end position="23"/>
    </location>
</feature>
<feature type="domain" description="VWFA" evidence="17">
    <location>
        <begin position="1482"/>
        <end position="1652"/>
    </location>
</feature>
<dbReference type="SMART" id="SM00832">
    <property type="entry name" value="C8"/>
    <property type="match status" value="4"/>
</dbReference>
<dbReference type="Gene3D" id="3.40.50.410">
    <property type="entry name" value="von Willebrand factor, type A domain"/>
    <property type="match status" value="3"/>
</dbReference>
<evidence type="ECO:0000259" key="16">
    <source>
        <dbReference type="PROSITE" id="PS50184"/>
    </source>
</evidence>
<evidence type="ECO:0000256" key="8">
    <source>
        <dbReference type="ARBA" id="ARBA00022889"/>
    </source>
</evidence>
<keyword evidence="9" id="KW-0094">Blood coagulation</keyword>
<evidence type="ECO:0000256" key="1">
    <source>
        <dbReference type="ARBA" id="ARBA00004498"/>
    </source>
</evidence>
<evidence type="ECO:0000256" key="7">
    <source>
        <dbReference type="ARBA" id="ARBA00022737"/>
    </source>
</evidence>
<dbReference type="PROSITE" id="PS50234">
    <property type="entry name" value="VWFA"/>
    <property type="match status" value="3"/>
</dbReference>
<evidence type="ECO:0000313" key="19">
    <source>
        <dbReference type="Ensembl" id="ENSCSEP00000005941.1"/>
    </source>
</evidence>
<keyword evidence="14" id="KW-0732">Signal</keyword>
<feature type="domain" description="VWFC" evidence="16">
    <location>
        <begin position="2442"/>
        <end position="2508"/>
    </location>
</feature>
<evidence type="ECO:0000256" key="12">
    <source>
        <dbReference type="ARBA" id="ARBA00025858"/>
    </source>
</evidence>
<keyword evidence="20" id="KW-1185">Reference proteome</keyword>
<evidence type="ECO:0000256" key="9">
    <source>
        <dbReference type="ARBA" id="ARBA00023084"/>
    </source>
</evidence>
<feature type="chain" id="PRO_5018210472" description="von Willebrand factor" evidence="14">
    <location>
        <begin position="24"/>
        <end position="2827"/>
    </location>
</feature>
<dbReference type="PROSITE" id="PS01225">
    <property type="entry name" value="CTCK_2"/>
    <property type="match status" value="1"/>
</dbReference>
<feature type="domain" description="VWFD" evidence="18">
    <location>
        <begin position="31"/>
        <end position="199"/>
    </location>
</feature>
<feature type="disulfide bond" evidence="13">
    <location>
        <begin position="2754"/>
        <end position="2803"/>
    </location>
</feature>
<reference evidence="19" key="3">
    <citation type="submission" date="2025-09" db="UniProtKB">
        <authorList>
            <consortium name="Ensembl"/>
        </authorList>
    </citation>
    <scope>IDENTIFICATION</scope>
</reference>
<feature type="domain" description="VWFD" evidence="18">
    <location>
        <begin position="849"/>
        <end position="1016"/>
    </location>
</feature>
<dbReference type="PROSITE" id="PS01208">
    <property type="entry name" value="VWFC_1"/>
    <property type="match status" value="3"/>
</dbReference>
<dbReference type="InParanoid" id="A0A3P8UYU9"/>
<evidence type="ECO:0000313" key="20">
    <source>
        <dbReference type="Proteomes" id="UP000265120"/>
    </source>
</evidence>
<proteinExistence type="predicted"/>
<evidence type="ECO:0000256" key="6">
    <source>
        <dbReference type="ARBA" id="ARBA00022696"/>
    </source>
</evidence>
<keyword evidence="8" id="KW-0130">Cell adhesion</keyword>
<comment type="subcellular location">
    <subcellularLocation>
        <location evidence="1">Secreted</location>
        <location evidence="1">Extracellular space</location>
        <location evidence="1">Extracellular matrix</location>
    </subcellularLocation>
</comment>
<dbReference type="InterPro" id="IPR001846">
    <property type="entry name" value="VWF_type-D"/>
</dbReference>
<dbReference type="Pfam" id="PF00094">
    <property type="entry name" value="VWD"/>
    <property type="match status" value="4"/>
</dbReference>
<keyword evidence="7" id="KW-0677">Repeat</keyword>
<evidence type="ECO:0000259" key="18">
    <source>
        <dbReference type="PROSITE" id="PS51233"/>
    </source>
</evidence>
<dbReference type="Pfam" id="PF25962">
    <property type="entry name" value="TIL_OTOGL_Mucin"/>
    <property type="match status" value="1"/>
</dbReference>
<dbReference type="InterPro" id="IPR006207">
    <property type="entry name" value="Cys_knot_C"/>
</dbReference>
<dbReference type="Gene3D" id="2.10.25.10">
    <property type="entry name" value="Laminin"/>
    <property type="match status" value="5"/>
</dbReference>
<dbReference type="FunFam" id="2.10.25.10:FF:000055">
    <property type="entry name" value="alpha-tectorin isoform X1"/>
    <property type="match status" value="1"/>
</dbReference>
<keyword evidence="6" id="KW-0356">Hemostasis</keyword>